<dbReference type="SUPFAM" id="SSF56112">
    <property type="entry name" value="Protein kinase-like (PK-like)"/>
    <property type="match status" value="1"/>
</dbReference>
<gene>
    <name evidence="1" type="ORF">ERUC_LOCUS2114</name>
</gene>
<reference evidence="1 2" key="1">
    <citation type="submission" date="2022-03" db="EMBL/GenBank/DDBJ databases">
        <authorList>
            <person name="Macdonald S."/>
            <person name="Ahmed S."/>
            <person name="Newling K."/>
        </authorList>
    </citation>
    <scope>NUCLEOTIDE SEQUENCE [LARGE SCALE GENOMIC DNA]</scope>
</reference>
<evidence type="ECO:0000313" key="1">
    <source>
        <dbReference type="EMBL" id="CAH8297072.1"/>
    </source>
</evidence>
<dbReference type="PANTHER" id="PTHR35118">
    <property type="entry name" value="KINASE FAMILY PROTEIN"/>
    <property type="match status" value="1"/>
</dbReference>
<sequence>MVNEGRFGSEEAIRCCHDCLSALSSSSSAGIRHSDIRPENIVYVTSGVKHPYFVLIGWGHAVLEDRDRPAMNRSSLLFYLRTPGREALCCLRCRELDLHALLLFWGLA</sequence>
<keyword evidence="2" id="KW-1185">Reference proteome</keyword>
<dbReference type="AlphaFoldDB" id="A0ABC8J0E3"/>
<evidence type="ECO:0008006" key="3">
    <source>
        <dbReference type="Google" id="ProtNLM"/>
    </source>
</evidence>
<organism evidence="1 2">
    <name type="scientific">Eruca vesicaria subsp. sativa</name>
    <name type="common">Garden rocket</name>
    <name type="synonym">Eruca sativa</name>
    <dbReference type="NCBI Taxonomy" id="29727"/>
    <lineage>
        <taxon>Eukaryota</taxon>
        <taxon>Viridiplantae</taxon>
        <taxon>Streptophyta</taxon>
        <taxon>Embryophyta</taxon>
        <taxon>Tracheophyta</taxon>
        <taxon>Spermatophyta</taxon>
        <taxon>Magnoliopsida</taxon>
        <taxon>eudicotyledons</taxon>
        <taxon>Gunneridae</taxon>
        <taxon>Pentapetalae</taxon>
        <taxon>rosids</taxon>
        <taxon>malvids</taxon>
        <taxon>Brassicales</taxon>
        <taxon>Brassicaceae</taxon>
        <taxon>Brassiceae</taxon>
        <taxon>Eruca</taxon>
    </lineage>
</organism>
<evidence type="ECO:0000313" key="2">
    <source>
        <dbReference type="Proteomes" id="UP001642260"/>
    </source>
</evidence>
<protein>
    <recommendedName>
        <fullName evidence="3">Protein kinase domain-containing protein</fullName>
    </recommendedName>
</protein>
<comment type="caution">
    <text evidence="1">The sequence shown here is derived from an EMBL/GenBank/DDBJ whole genome shotgun (WGS) entry which is preliminary data.</text>
</comment>
<dbReference type="Proteomes" id="UP001642260">
    <property type="component" value="Unassembled WGS sequence"/>
</dbReference>
<dbReference type="EMBL" id="CAKOAT010051155">
    <property type="protein sequence ID" value="CAH8297072.1"/>
    <property type="molecule type" value="Genomic_DNA"/>
</dbReference>
<dbReference type="InterPro" id="IPR011009">
    <property type="entry name" value="Kinase-like_dom_sf"/>
</dbReference>
<dbReference type="PANTHER" id="PTHR35118:SF3">
    <property type="entry name" value="PROTEIN KINASE SUPERFAMILY PROTEIN"/>
    <property type="match status" value="1"/>
</dbReference>
<dbReference type="Gene3D" id="1.10.510.10">
    <property type="entry name" value="Transferase(Phosphotransferase) domain 1"/>
    <property type="match status" value="1"/>
</dbReference>
<accession>A0ABC8J0E3</accession>
<proteinExistence type="predicted"/>
<name>A0ABC8J0E3_ERUVS</name>